<dbReference type="RefSeq" id="WP_125880863.1">
    <property type="nucleotide sequence ID" value="NZ_CP060009.1"/>
</dbReference>
<name>A0ABX6SHA0_9PSED</name>
<dbReference type="InterPro" id="IPR036388">
    <property type="entry name" value="WH-like_DNA-bd_sf"/>
</dbReference>
<evidence type="ECO:0000313" key="2">
    <source>
        <dbReference type="Proteomes" id="UP000515254"/>
    </source>
</evidence>
<dbReference type="Pfam" id="PF13730">
    <property type="entry name" value="HTH_36"/>
    <property type="match status" value="1"/>
</dbReference>
<accession>A0ABX6SHA0</accession>
<dbReference type="SUPFAM" id="SSF46785">
    <property type="entry name" value="Winged helix' DNA-binding domain"/>
    <property type="match status" value="1"/>
</dbReference>
<dbReference type="EMBL" id="CP060009">
    <property type="protein sequence ID" value="QNH01179.1"/>
    <property type="molecule type" value="Genomic_DNA"/>
</dbReference>
<keyword evidence="2" id="KW-1185">Reference proteome</keyword>
<protein>
    <submittedName>
        <fullName evidence="1">Helix-turn-helix domain-containing protein</fullName>
    </submittedName>
</protein>
<proteinExistence type="predicted"/>
<gene>
    <name evidence="1" type="ORF">HNQ25_00205</name>
</gene>
<organism evidence="1 2">
    <name type="scientific">Pseudomonas sediminis</name>
    <dbReference type="NCBI Taxonomy" id="1691904"/>
    <lineage>
        <taxon>Bacteria</taxon>
        <taxon>Pseudomonadati</taxon>
        <taxon>Pseudomonadota</taxon>
        <taxon>Gammaproteobacteria</taxon>
        <taxon>Pseudomonadales</taxon>
        <taxon>Pseudomonadaceae</taxon>
        <taxon>Pseudomonas</taxon>
    </lineage>
</organism>
<evidence type="ECO:0000313" key="1">
    <source>
        <dbReference type="EMBL" id="QNH01179.1"/>
    </source>
</evidence>
<dbReference type="InterPro" id="IPR036390">
    <property type="entry name" value="WH_DNA-bd_sf"/>
</dbReference>
<sequence>MTQDIQAPEPSGVGPQNGDMKFDPHWFHVFKSMVDNDLRTLGPYAFAVYCVIKSHCRLESGLAEPGIETIAKKAGISARQVMRELKTLQEHGYVKKIRVRKHNGYRLQERLSVFDPLGEKKAVVKLEYQPAKIQELVRELKEILRTQQFAGTSIHIEKLQVIQCENNIDIQVGGREALQQLSQSSPSLHRILLSIGKAMNRPECD</sequence>
<dbReference type="Proteomes" id="UP000515254">
    <property type="component" value="Chromosome"/>
</dbReference>
<reference evidence="1 2" key="1">
    <citation type="journal article" date="2020" name="Microbiol. Resour. Announc.">
        <title>Complete genome sequences of four natural Pseudomonas isolates that catabolize a wide range of aromatic compounds relevant to lignin valorization.</title>
        <authorList>
            <person name="Hatmaker E.A."/>
            <person name="Presley G."/>
            <person name="Cannon O."/>
            <person name="Guss A.M."/>
            <person name="Elkins J.G."/>
        </authorList>
    </citation>
    <scope>NUCLEOTIDE SEQUENCE [LARGE SCALE GENOMIC DNA]</scope>
    <source>
        <strain evidence="1 2">B10D7D</strain>
    </source>
</reference>
<dbReference type="Gene3D" id="1.10.10.10">
    <property type="entry name" value="Winged helix-like DNA-binding domain superfamily/Winged helix DNA-binding domain"/>
    <property type="match status" value="1"/>
</dbReference>